<dbReference type="SUPFAM" id="SSF53850">
    <property type="entry name" value="Periplasmic binding protein-like II"/>
    <property type="match status" value="1"/>
</dbReference>
<dbReference type="InterPro" id="IPR000914">
    <property type="entry name" value="SBP_5_dom"/>
</dbReference>
<dbReference type="PANTHER" id="PTHR30290">
    <property type="entry name" value="PERIPLASMIC BINDING COMPONENT OF ABC TRANSPORTER"/>
    <property type="match status" value="1"/>
</dbReference>
<dbReference type="OrthoDB" id="17118at2"/>
<dbReference type="Gene3D" id="3.90.76.10">
    <property type="entry name" value="Dipeptide-binding Protein, Domain 1"/>
    <property type="match status" value="1"/>
</dbReference>
<gene>
    <name evidence="7" type="primary">oppA-G</name>
    <name evidence="7" type="ordered locus">SNE_A23170</name>
</gene>
<reference evidence="7 8" key="2">
    <citation type="journal article" date="2011" name="Mol. Biol. Evol.">
        <title>Unity in variety--the pan-genome of the Chlamydiae.</title>
        <authorList>
            <person name="Collingro A."/>
            <person name="Tischler P."/>
            <person name="Weinmaier T."/>
            <person name="Penz T."/>
            <person name="Heinz E."/>
            <person name="Brunham R.C."/>
            <person name="Read T.D."/>
            <person name="Bavoil P.M."/>
            <person name="Sachse K."/>
            <person name="Kahane S."/>
            <person name="Friedman M.G."/>
            <person name="Rattei T."/>
            <person name="Myers G.S."/>
            <person name="Horn M."/>
        </authorList>
    </citation>
    <scope>NUCLEOTIDE SEQUENCE [LARGE SCALE GENOMIC DNA]</scope>
    <source>
        <strain evidence="8">ATCC VR-1471 / Z</strain>
    </source>
</reference>
<dbReference type="Pfam" id="PF00496">
    <property type="entry name" value="SBP_bac_5"/>
    <property type="match status" value="1"/>
</dbReference>
<evidence type="ECO:0000256" key="2">
    <source>
        <dbReference type="ARBA" id="ARBA00005695"/>
    </source>
</evidence>
<dbReference type="GO" id="GO:1904680">
    <property type="term" value="F:peptide transmembrane transporter activity"/>
    <property type="evidence" value="ECO:0007669"/>
    <property type="project" value="TreeGrafter"/>
</dbReference>
<feature type="chain" id="PRO_5003374158" evidence="5">
    <location>
        <begin position="20"/>
        <end position="536"/>
    </location>
</feature>
<dbReference type="GO" id="GO:0043190">
    <property type="term" value="C:ATP-binding cassette (ABC) transporter complex"/>
    <property type="evidence" value="ECO:0007669"/>
    <property type="project" value="InterPro"/>
</dbReference>
<dbReference type="eggNOG" id="COG4166">
    <property type="taxonomic scope" value="Bacteria"/>
</dbReference>
<dbReference type="Gene3D" id="3.10.105.10">
    <property type="entry name" value="Dipeptide-binding Protein, Domain 3"/>
    <property type="match status" value="1"/>
</dbReference>
<proteinExistence type="inferred from homology"/>
<dbReference type="GO" id="GO:0030288">
    <property type="term" value="C:outer membrane-bounded periplasmic space"/>
    <property type="evidence" value="ECO:0007669"/>
    <property type="project" value="UniProtKB-ARBA"/>
</dbReference>
<protein>
    <submittedName>
        <fullName evidence="7">Oligopeptide-binding protein oppA</fullName>
    </submittedName>
</protein>
<dbReference type="Gene3D" id="3.40.190.10">
    <property type="entry name" value="Periplasmic binding protein-like II"/>
    <property type="match status" value="1"/>
</dbReference>
<sequence length="536" mass="60719">MKMLSRLLLVLTMMTLTLTGCGKKNVSSDRSSHTAAQSVRFNIGNEPQTLDPRKVRALADVNLVKMFNEGLTRVDKSGKASLALAKDVQVLNEGLTYKFTLHPTKWSNGDALTASDFAYAWKKSLSPSFVSPNSYMLFVIKNAEAVKTGKLPSSLLGIETPDDKTLIVHLSHKIPYFLELTEHPIFFPVNEKLDRKTPNWADNQETYVSNGPFLIHDWKHHNLLEAAKNPTYWDAKAVKLGKLKMVMVSEETGFKMFESQELDWDGSPFSAVPIDAIETLREANQLQTSPVLATSWIRINLEKAPFKSKKMRRAFALAINRQDIVEHVTQGNQIPATGIVPKAMGLQEQPYFKDGQNEEAANLFEEALLELGMAREKLPEIVFTYAAGDRTHPVAQALQQQWYATLGVRVRLEPMEPKVYFSRVSKQDYTLALGSWFADFNDPINFLEVFKTKTNGTNNTNWENPSYAELLETSYTCQNPEERLAYLKQSEQLIMDEMPVIPVFYYTLLFVKDEGLKNVVLTKTGNIDFKWAELNK</sequence>
<dbReference type="PIRSF" id="PIRSF002741">
    <property type="entry name" value="MppA"/>
    <property type="match status" value="1"/>
</dbReference>
<dbReference type="Proteomes" id="UP000000496">
    <property type="component" value="Chromosome gsn.131"/>
</dbReference>
<keyword evidence="8" id="KW-1185">Reference proteome</keyword>
<evidence type="ECO:0000313" key="8">
    <source>
        <dbReference type="Proteomes" id="UP000000496"/>
    </source>
</evidence>
<evidence type="ECO:0000313" key="7">
    <source>
        <dbReference type="EMBL" id="CCB90194.1"/>
    </source>
</evidence>
<comment type="similarity">
    <text evidence="2">Belongs to the bacterial solute-binding protein 5 family.</text>
</comment>
<dbReference type="STRING" id="331113.SNE_A23170"/>
<dbReference type="FunFam" id="3.90.76.10:FF:000001">
    <property type="entry name" value="Oligopeptide ABC transporter substrate-binding protein"/>
    <property type="match status" value="1"/>
</dbReference>
<evidence type="ECO:0000256" key="1">
    <source>
        <dbReference type="ARBA" id="ARBA00004196"/>
    </source>
</evidence>
<keyword evidence="4 5" id="KW-0732">Signal</keyword>
<keyword evidence="3" id="KW-0813">Transport</keyword>
<dbReference type="InterPro" id="IPR030678">
    <property type="entry name" value="Peptide/Ni-bd"/>
</dbReference>
<accession>F8L4E3</accession>
<feature type="domain" description="Solute-binding protein family 5" evidence="6">
    <location>
        <begin position="82"/>
        <end position="457"/>
    </location>
</feature>
<dbReference type="CDD" id="cd08504">
    <property type="entry name" value="PBP2_OppA"/>
    <property type="match status" value="1"/>
</dbReference>
<dbReference type="PROSITE" id="PS51257">
    <property type="entry name" value="PROKAR_LIPOPROTEIN"/>
    <property type="match status" value="1"/>
</dbReference>
<organism evidence="7 8">
    <name type="scientific">Simkania negevensis (strain ATCC VR-1471 / DSM 27360 / Z)</name>
    <dbReference type="NCBI Taxonomy" id="331113"/>
    <lineage>
        <taxon>Bacteria</taxon>
        <taxon>Pseudomonadati</taxon>
        <taxon>Chlamydiota</taxon>
        <taxon>Chlamydiia</taxon>
        <taxon>Parachlamydiales</taxon>
        <taxon>Simkaniaceae</taxon>
        <taxon>Simkania</taxon>
    </lineage>
</organism>
<evidence type="ECO:0000256" key="5">
    <source>
        <dbReference type="SAM" id="SignalP"/>
    </source>
</evidence>
<dbReference type="InterPro" id="IPR039424">
    <property type="entry name" value="SBP_5"/>
</dbReference>
<evidence type="ECO:0000256" key="4">
    <source>
        <dbReference type="ARBA" id="ARBA00022729"/>
    </source>
</evidence>
<dbReference type="RefSeq" id="WP_013944659.1">
    <property type="nucleotide sequence ID" value="NC_015713.1"/>
</dbReference>
<dbReference type="KEGG" id="sng:SNE_A23170"/>
<reference key="1">
    <citation type="journal article" date="2011" name="Mol. Biol. Evol.">
        <title>Unity in variety -- the pan-genome of the Chlamydiae.</title>
        <authorList>
            <person name="Collingro A."/>
            <person name="Tischler P."/>
            <person name="Weinmaier T."/>
            <person name="Penz T."/>
            <person name="Heinz E."/>
            <person name="Brunham R.C."/>
            <person name="Read T.D."/>
            <person name="Bavoil P.M."/>
            <person name="Sachse K."/>
            <person name="Kahane S."/>
            <person name="Friedman M.G."/>
            <person name="Rattei T."/>
            <person name="Myers G.S.A."/>
            <person name="Horn M."/>
        </authorList>
    </citation>
    <scope>NUCLEOTIDE SEQUENCE</scope>
    <source>
        <strain>Z</strain>
    </source>
</reference>
<dbReference type="EMBL" id="FR872582">
    <property type="protein sequence ID" value="CCB90194.1"/>
    <property type="molecule type" value="Genomic_DNA"/>
</dbReference>
<dbReference type="HOGENOM" id="CLU_017028_0_3_0"/>
<name>F8L4E3_SIMNZ</name>
<dbReference type="PANTHER" id="PTHR30290:SF79">
    <property type="entry name" value="DIPEPTIDE-BINDING PROTEIN DPPE"/>
    <property type="match status" value="1"/>
</dbReference>
<dbReference type="GO" id="GO:0015833">
    <property type="term" value="P:peptide transport"/>
    <property type="evidence" value="ECO:0007669"/>
    <property type="project" value="TreeGrafter"/>
</dbReference>
<dbReference type="AlphaFoldDB" id="F8L4E3"/>
<comment type="subcellular location">
    <subcellularLocation>
        <location evidence="1">Cell envelope</location>
    </subcellularLocation>
</comment>
<feature type="signal peptide" evidence="5">
    <location>
        <begin position="1"/>
        <end position="19"/>
    </location>
</feature>
<evidence type="ECO:0000256" key="3">
    <source>
        <dbReference type="ARBA" id="ARBA00022448"/>
    </source>
</evidence>
<evidence type="ECO:0000259" key="6">
    <source>
        <dbReference type="Pfam" id="PF00496"/>
    </source>
</evidence>